<dbReference type="GeneID" id="31361660"/>
<comment type="caution">
    <text evidence="5">The sequence shown here is derived from an EMBL/GenBank/DDBJ whole genome shotgun (WGS) entry which is preliminary data.</text>
</comment>
<keyword evidence="3" id="KW-0949">S-adenosyl-L-methionine</keyword>
<dbReference type="Proteomes" id="UP000001396">
    <property type="component" value="Unassembled WGS sequence"/>
</dbReference>
<dbReference type="PANTHER" id="PTHR46402">
    <property type="entry name" value="SET AND MYND DOMAIN-CONTAINING PROTEIN 5"/>
    <property type="match status" value="1"/>
</dbReference>
<evidence type="ECO:0000259" key="4">
    <source>
        <dbReference type="PROSITE" id="PS50280"/>
    </source>
</evidence>
<dbReference type="InterPro" id="IPR046341">
    <property type="entry name" value="SET_dom_sf"/>
</dbReference>
<organism evidence="5 6">
    <name type="scientific">Heterostelium pallidum (strain ATCC 26659 / Pp 5 / PN500)</name>
    <name type="common">Cellular slime mold</name>
    <name type="synonym">Polysphondylium pallidum</name>
    <dbReference type="NCBI Taxonomy" id="670386"/>
    <lineage>
        <taxon>Eukaryota</taxon>
        <taxon>Amoebozoa</taxon>
        <taxon>Evosea</taxon>
        <taxon>Eumycetozoa</taxon>
        <taxon>Dictyostelia</taxon>
        <taxon>Acytosteliales</taxon>
        <taxon>Acytosteliaceae</taxon>
        <taxon>Heterostelium</taxon>
    </lineage>
</organism>
<dbReference type="Gene3D" id="1.10.220.160">
    <property type="match status" value="1"/>
</dbReference>
<dbReference type="GO" id="GO:0032259">
    <property type="term" value="P:methylation"/>
    <property type="evidence" value="ECO:0007669"/>
    <property type="project" value="UniProtKB-KW"/>
</dbReference>
<dbReference type="PANTHER" id="PTHR46402:SF2">
    <property type="entry name" value="HISTONE-LYSINE N-TRIMETHYLTRANSFERASE SMYD5"/>
    <property type="match status" value="1"/>
</dbReference>
<evidence type="ECO:0000256" key="3">
    <source>
        <dbReference type="ARBA" id="ARBA00022691"/>
    </source>
</evidence>
<keyword evidence="1" id="KW-0489">Methyltransferase</keyword>
<dbReference type="GO" id="GO:0045814">
    <property type="term" value="P:negative regulation of gene expression, epigenetic"/>
    <property type="evidence" value="ECO:0007669"/>
    <property type="project" value="TreeGrafter"/>
</dbReference>
<dbReference type="GO" id="GO:0042799">
    <property type="term" value="F:histone H4K20 methyltransferase activity"/>
    <property type="evidence" value="ECO:0007669"/>
    <property type="project" value="TreeGrafter"/>
</dbReference>
<evidence type="ECO:0000256" key="2">
    <source>
        <dbReference type="ARBA" id="ARBA00022679"/>
    </source>
</evidence>
<dbReference type="EMBL" id="ADBJ01000027">
    <property type="protein sequence ID" value="EFA80942.1"/>
    <property type="molecule type" value="Genomic_DNA"/>
</dbReference>
<dbReference type="SUPFAM" id="SSF82199">
    <property type="entry name" value="SET domain"/>
    <property type="match status" value="1"/>
</dbReference>
<dbReference type="OMA" id="LMAMYQQ"/>
<dbReference type="InParanoid" id="D3BCF2"/>
<dbReference type="AlphaFoldDB" id="D3BCF2"/>
<protein>
    <submittedName>
        <fullName evidence="5">SET domain-containing protein</fullName>
    </submittedName>
</protein>
<dbReference type="RefSeq" id="XP_020433060.1">
    <property type="nucleotide sequence ID" value="XM_020577040.1"/>
</dbReference>
<proteinExistence type="predicted"/>
<dbReference type="CDD" id="cd20071">
    <property type="entry name" value="SET_SMYD"/>
    <property type="match status" value="1"/>
</dbReference>
<dbReference type="PROSITE" id="PS50280">
    <property type="entry name" value="SET"/>
    <property type="match status" value="1"/>
</dbReference>
<gene>
    <name evidence="5" type="ORF">PPL_06177</name>
</gene>
<sequence>MIKNCLISRNNVIGSFIRSSTVSVSIKRYCTNSSTTNQDQTLNSIYSRIIGANNHNKLIIKDSGDSLRGRGLFTKLDVQSGQVIYTEKPFVSYQSLEIDNKTICNHCLKSLDKDKIEKSKQKKDDDFDDLFSKCVKCSTRYCSEQCKSESDIQYHLASCPSTSGFSEILKYTAVEKRRFPILAAKILARILLGYHFQKNMEHWENLQVLSFAKRDPPLEWKDDYNLFQRALLTKESNKKRFNYDWFVRVMQILYINTLGIEVGATEPKAASTSSGIGLFYLTSFINHSCDPNCYLAFPTDHTAHLTALKPLKAGDELLIAYGDPNKDYIDRQSHLFDNYGFSCNCSKCQSDLPKKKKNNNNNNKKAE</sequence>
<dbReference type="Gene3D" id="2.170.270.10">
    <property type="entry name" value="SET domain"/>
    <property type="match status" value="1"/>
</dbReference>
<evidence type="ECO:0000313" key="6">
    <source>
        <dbReference type="Proteomes" id="UP000001396"/>
    </source>
</evidence>
<keyword evidence="6" id="KW-1185">Reference proteome</keyword>
<name>D3BCF2_HETP5</name>
<dbReference type="STRING" id="670386.D3BCF2"/>
<keyword evidence="2" id="KW-0808">Transferase</keyword>
<evidence type="ECO:0000256" key="1">
    <source>
        <dbReference type="ARBA" id="ARBA00022603"/>
    </source>
</evidence>
<dbReference type="SMART" id="SM00317">
    <property type="entry name" value="SET"/>
    <property type="match status" value="1"/>
</dbReference>
<dbReference type="Gene3D" id="6.10.140.2220">
    <property type="match status" value="1"/>
</dbReference>
<reference evidence="5 6" key="1">
    <citation type="journal article" date="2011" name="Genome Res.">
        <title>Phylogeny-wide analysis of social amoeba genomes highlights ancient origins for complex intercellular communication.</title>
        <authorList>
            <person name="Heidel A.J."/>
            <person name="Lawal H.M."/>
            <person name="Felder M."/>
            <person name="Schilde C."/>
            <person name="Helps N.R."/>
            <person name="Tunggal B."/>
            <person name="Rivero F."/>
            <person name="John U."/>
            <person name="Schleicher M."/>
            <person name="Eichinger L."/>
            <person name="Platzer M."/>
            <person name="Noegel A.A."/>
            <person name="Schaap P."/>
            <person name="Gloeckner G."/>
        </authorList>
    </citation>
    <scope>NUCLEOTIDE SEQUENCE [LARGE SCALE GENOMIC DNA]</scope>
    <source>
        <strain evidence="6">ATCC 26659 / Pp 5 / PN500</strain>
    </source>
</reference>
<dbReference type="FunCoup" id="D3BCF2">
    <property type="interactions" value="33"/>
</dbReference>
<feature type="domain" description="SET" evidence="4">
    <location>
        <begin position="56"/>
        <end position="322"/>
    </location>
</feature>
<dbReference type="InterPro" id="IPR001214">
    <property type="entry name" value="SET_dom"/>
</dbReference>
<evidence type="ECO:0000313" key="5">
    <source>
        <dbReference type="EMBL" id="EFA80942.1"/>
    </source>
</evidence>
<dbReference type="Pfam" id="PF00856">
    <property type="entry name" value="SET"/>
    <property type="match status" value="1"/>
</dbReference>
<accession>D3BCF2</accession>